<name>A0A537LHC5_9BACT</name>
<organism evidence="2 3">
    <name type="scientific">Candidatus Segetimicrobium genomatis</name>
    <dbReference type="NCBI Taxonomy" id="2569760"/>
    <lineage>
        <taxon>Bacteria</taxon>
        <taxon>Bacillati</taxon>
        <taxon>Candidatus Sysuimicrobiota</taxon>
        <taxon>Candidatus Sysuimicrobiia</taxon>
        <taxon>Candidatus Sysuimicrobiales</taxon>
        <taxon>Candidatus Segetimicrobiaceae</taxon>
        <taxon>Candidatus Segetimicrobium</taxon>
    </lineage>
</organism>
<dbReference type="PANTHER" id="PTHR38588:SF1">
    <property type="entry name" value="BLL0334 PROTEIN"/>
    <property type="match status" value="1"/>
</dbReference>
<evidence type="ECO:0000313" key="2">
    <source>
        <dbReference type="EMBL" id="TMJ07414.1"/>
    </source>
</evidence>
<comment type="caution">
    <text evidence="2">The sequence shown here is derived from an EMBL/GenBank/DDBJ whole genome shotgun (WGS) entry which is preliminary data.</text>
</comment>
<dbReference type="EMBL" id="VBAM01000485">
    <property type="protein sequence ID" value="TMJ07414.1"/>
    <property type="molecule type" value="Genomic_DNA"/>
</dbReference>
<proteinExistence type="predicted"/>
<accession>A0A537LHC5</accession>
<dbReference type="Pfam" id="PF06240">
    <property type="entry name" value="COXG"/>
    <property type="match status" value="1"/>
</dbReference>
<dbReference type="Gene3D" id="3.30.530.20">
    <property type="match status" value="1"/>
</dbReference>
<dbReference type="InterPro" id="IPR023393">
    <property type="entry name" value="START-like_dom_sf"/>
</dbReference>
<evidence type="ECO:0000256" key="1">
    <source>
        <dbReference type="SAM" id="MobiDB-lite"/>
    </source>
</evidence>
<feature type="compositionally biased region" description="Basic residues" evidence="1">
    <location>
        <begin position="7"/>
        <end position="27"/>
    </location>
</feature>
<dbReference type="SUPFAM" id="SSF55961">
    <property type="entry name" value="Bet v1-like"/>
    <property type="match status" value="1"/>
</dbReference>
<evidence type="ECO:0008006" key="4">
    <source>
        <dbReference type="Google" id="ProtNLM"/>
    </source>
</evidence>
<protein>
    <recommendedName>
        <fullName evidence="4">Carbon monoxide dehydrogenase subunit G</fullName>
    </recommendedName>
</protein>
<feature type="region of interest" description="Disordered" evidence="1">
    <location>
        <begin position="1"/>
        <end position="63"/>
    </location>
</feature>
<dbReference type="PANTHER" id="PTHR38588">
    <property type="entry name" value="BLL0334 PROTEIN"/>
    <property type="match status" value="1"/>
</dbReference>
<dbReference type="AlphaFoldDB" id="A0A537LHC5"/>
<dbReference type="InterPro" id="IPR010419">
    <property type="entry name" value="CO_DH_gsu"/>
</dbReference>
<evidence type="ECO:0000313" key="3">
    <source>
        <dbReference type="Proteomes" id="UP000320393"/>
    </source>
</evidence>
<reference evidence="2 3" key="1">
    <citation type="journal article" date="2019" name="Nat. Microbiol.">
        <title>Mediterranean grassland soil C-N compound turnover is dependent on rainfall and depth, and is mediated by genomically divergent microorganisms.</title>
        <authorList>
            <person name="Diamond S."/>
            <person name="Andeer P.F."/>
            <person name="Li Z."/>
            <person name="Crits-Christoph A."/>
            <person name="Burstein D."/>
            <person name="Anantharaman K."/>
            <person name="Lane K.R."/>
            <person name="Thomas B.C."/>
            <person name="Pan C."/>
            <person name="Northen T.R."/>
            <person name="Banfield J.F."/>
        </authorList>
    </citation>
    <scope>NUCLEOTIDE SEQUENCE [LARGE SCALE GENOMIC DNA]</scope>
    <source>
        <strain evidence="2">NP_5</strain>
    </source>
</reference>
<gene>
    <name evidence="2" type="ORF">E6H02_11490</name>
</gene>
<sequence length="223" mass="24358">MAAQGHPRPRRRRGPDHRRHGEGRRHRQAEAAQQEQGDPISRLPGQGDAGVHHRPGACGDARPVGREAGVTFEKEIAVALEVERVWAFLWDVERVARCLPGCREARAIVPHQRYAAVVSEQVGPFKVRFPLDIRVLEADAPRRLKAEASGRDPAMGSSLRVTLDLLLEANGTGSRLVIHSEVGLAGTLATLGQGIIQQQADGIMTRFAEAMRRELEAEGRAGC</sequence>
<dbReference type="Proteomes" id="UP000320393">
    <property type="component" value="Unassembled WGS sequence"/>
</dbReference>